<feature type="transmembrane region" description="Helical" evidence="1">
    <location>
        <begin position="22"/>
        <end position="42"/>
    </location>
</feature>
<feature type="transmembrane region" description="Helical" evidence="1">
    <location>
        <begin position="87"/>
        <end position="106"/>
    </location>
</feature>
<reference evidence="2" key="1">
    <citation type="journal article" date="2014" name="Front. Microbiol.">
        <title>High frequency of phylogenetically diverse reductive dehalogenase-homologous genes in deep subseafloor sedimentary metagenomes.</title>
        <authorList>
            <person name="Kawai M."/>
            <person name="Futagami T."/>
            <person name="Toyoda A."/>
            <person name="Takaki Y."/>
            <person name="Nishi S."/>
            <person name="Hori S."/>
            <person name="Arai W."/>
            <person name="Tsubouchi T."/>
            <person name="Morono Y."/>
            <person name="Uchiyama I."/>
            <person name="Ito T."/>
            <person name="Fujiyama A."/>
            <person name="Inagaki F."/>
            <person name="Takami H."/>
        </authorList>
    </citation>
    <scope>NUCLEOTIDE SEQUENCE</scope>
    <source>
        <strain evidence="2">Expedition CK06-06</strain>
    </source>
</reference>
<dbReference type="AlphaFoldDB" id="X1V0K9"/>
<gene>
    <name evidence="2" type="ORF">S12H4_49087</name>
</gene>
<dbReference type="EMBL" id="BARW01030756">
    <property type="protein sequence ID" value="GAJ09362.1"/>
    <property type="molecule type" value="Genomic_DNA"/>
</dbReference>
<proteinExistence type="predicted"/>
<feature type="transmembrane region" description="Helical" evidence="1">
    <location>
        <begin position="63"/>
        <end position="81"/>
    </location>
</feature>
<sequence>MIIIPRPDDIIVYEDGKNHSKYFYVIFFGIIIFVVLYFPFFGSSMRYEYGRAFSLIFSSIGKILVYLGTIFILIGILSFFNMNPGKAFRFLIMGVVMLSFAAWFLIPGSVGHPVPKGYH</sequence>
<keyword evidence="1" id="KW-1133">Transmembrane helix</keyword>
<comment type="caution">
    <text evidence="2">The sequence shown here is derived from an EMBL/GenBank/DDBJ whole genome shotgun (WGS) entry which is preliminary data.</text>
</comment>
<accession>X1V0K9</accession>
<protein>
    <submittedName>
        <fullName evidence="2">Uncharacterized protein</fullName>
    </submittedName>
</protein>
<evidence type="ECO:0000313" key="2">
    <source>
        <dbReference type="EMBL" id="GAJ09362.1"/>
    </source>
</evidence>
<organism evidence="2">
    <name type="scientific">marine sediment metagenome</name>
    <dbReference type="NCBI Taxonomy" id="412755"/>
    <lineage>
        <taxon>unclassified sequences</taxon>
        <taxon>metagenomes</taxon>
        <taxon>ecological metagenomes</taxon>
    </lineage>
</organism>
<keyword evidence="1" id="KW-0472">Membrane</keyword>
<keyword evidence="1" id="KW-0812">Transmembrane</keyword>
<evidence type="ECO:0000256" key="1">
    <source>
        <dbReference type="SAM" id="Phobius"/>
    </source>
</evidence>
<name>X1V0K9_9ZZZZ</name>